<dbReference type="SUPFAM" id="SSF52279">
    <property type="entry name" value="Beta-D-glucan exohydrolase, C-terminal domain"/>
    <property type="match status" value="1"/>
</dbReference>
<comment type="similarity">
    <text evidence="2">Belongs to the glycosyl hydrolase 3 family.</text>
</comment>
<feature type="chain" id="PRO_5004190748" description="beta-N-acetylhexosaminidase" evidence="6">
    <location>
        <begin position="22"/>
        <end position="624"/>
    </location>
</feature>
<evidence type="ECO:0000256" key="3">
    <source>
        <dbReference type="ARBA" id="ARBA00012663"/>
    </source>
</evidence>
<evidence type="ECO:0000313" key="9">
    <source>
        <dbReference type="EMBL" id="ABF43564.1"/>
    </source>
</evidence>
<dbReference type="eggNOG" id="COG1472">
    <property type="taxonomic scope" value="Bacteria"/>
</dbReference>
<dbReference type="OrthoDB" id="9805821at2"/>
<dbReference type="InterPro" id="IPR001764">
    <property type="entry name" value="Glyco_hydro_3_N"/>
</dbReference>
<gene>
    <name evidence="9" type="ordered locus">Acid345_4564</name>
</gene>
<comment type="catalytic activity">
    <reaction evidence="1">
        <text>Hydrolysis of terminal non-reducing N-acetyl-D-hexosamine residues in N-acetyl-beta-D-hexosaminides.</text>
        <dbReference type="EC" id="3.2.1.52"/>
    </reaction>
</comment>
<evidence type="ECO:0000256" key="1">
    <source>
        <dbReference type="ARBA" id="ARBA00001231"/>
    </source>
</evidence>
<proteinExistence type="inferred from homology"/>
<dbReference type="Pfam" id="PF00933">
    <property type="entry name" value="Glyco_hydro_3"/>
    <property type="match status" value="1"/>
</dbReference>
<dbReference type="GO" id="GO:0009254">
    <property type="term" value="P:peptidoglycan turnover"/>
    <property type="evidence" value="ECO:0007669"/>
    <property type="project" value="TreeGrafter"/>
</dbReference>
<dbReference type="Pfam" id="PF01915">
    <property type="entry name" value="Glyco_hydro_3_C"/>
    <property type="match status" value="1"/>
</dbReference>
<dbReference type="Gene3D" id="3.40.50.1700">
    <property type="entry name" value="Glycoside hydrolase family 3 C-terminal domain"/>
    <property type="match status" value="1"/>
</dbReference>
<feature type="signal peptide" evidence="6">
    <location>
        <begin position="1"/>
        <end position="21"/>
    </location>
</feature>
<dbReference type="STRING" id="204669.Acid345_4564"/>
<dbReference type="PRINTS" id="PR00133">
    <property type="entry name" value="GLHYDRLASE3"/>
</dbReference>
<dbReference type="Gene3D" id="3.20.20.300">
    <property type="entry name" value="Glycoside hydrolase, family 3, N-terminal domain"/>
    <property type="match status" value="1"/>
</dbReference>
<dbReference type="EC" id="3.2.1.52" evidence="3"/>
<evidence type="ECO:0000256" key="5">
    <source>
        <dbReference type="ARBA" id="ARBA00023295"/>
    </source>
</evidence>
<dbReference type="PANTHER" id="PTHR30480:SF13">
    <property type="entry name" value="BETA-HEXOSAMINIDASE"/>
    <property type="match status" value="1"/>
</dbReference>
<protein>
    <recommendedName>
        <fullName evidence="3">beta-N-acetylhexosaminidase</fullName>
        <ecNumber evidence="3">3.2.1.52</ecNumber>
    </recommendedName>
</protein>
<dbReference type="InterPro" id="IPR036881">
    <property type="entry name" value="Glyco_hydro_3_C_sf"/>
</dbReference>
<dbReference type="SUPFAM" id="SSF51445">
    <property type="entry name" value="(Trans)glycosidases"/>
    <property type="match status" value="1"/>
</dbReference>
<dbReference type="InterPro" id="IPR050226">
    <property type="entry name" value="NagZ_Beta-hexosaminidase"/>
</dbReference>
<dbReference type="CAZy" id="GH3">
    <property type="family name" value="Glycoside Hydrolase Family 3"/>
</dbReference>
<dbReference type="PANTHER" id="PTHR30480">
    <property type="entry name" value="BETA-HEXOSAMINIDASE-RELATED"/>
    <property type="match status" value="1"/>
</dbReference>
<dbReference type="HOGENOM" id="CLU_008392_5_3_0"/>
<evidence type="ECO:0000259" key="8">
    <source>
        <dbReference type="Pfam" id="PF01915"/>
    </source>
</evidence>
<dbReference type="InterPro" id="IPR002772">
    <property type="entry name" value="Glyco_hydro_3_C"/>
</dbReference>
<dbReference type="GO" id="GO:0004563">
    <property type="term" value="F:beta-N-acetylhexosaminidase activity"/>
    <property type="evidence" value="ECO:0007669"/>
    <property type="project" value="UniProtKB-EC"/>
</dbReference>
<evidence type="ECO:0000256" key="4">
    <source>
        <dbReference type="ARBA" id="ARBA00022801"/>
    </source>
</evidence>
<keyword evidence="4 9" id="KW-0378">Hydrolase</keyword>
<dbReference type="GO" id="GO:0005975">
    <property type="term" value="P:carbohydrate metabolic process"/>
    <property type="evidence" value="ECO:0007669"/>
    <property type="project" value="InterPro"/>
</dbReference>
<dbReference type="InterPro" id="IPR036962">
    <property type="entry name" value="Glyco_hydro_3_N_sf"/>
</dbReference>
<feature type="domain" description="Glycoside hydrolase family 3 N-terminal" evidence="7">
    <location>
        <begin position="50"/>
        <end position="382"/>
    </location>
</feature>
<keyword evidence="10" id="KW-1185">Reference proteome</keyword>
<dbReference type="Proteomes" id="UP000002432">
    <property type="component" value="Chromosome"/>
</dbReference>
<name>Q1IHT6_KORVE</name>
<evidence type="ECO:0000313" key="10">
    <source>
        <dbReference type="Proteomes" id="UP000002432"/>
    </source>
</evidence>
<dbReference type="EnsemblBacteria" id="ABF43564">
    <property type="protein sequence ID" value="ABF43564"/>
    <property type="gene ID" value="Acid345_4564"/>
</dbReference>
<keyword evidence="6" id="KW-0732">Signal</keyword>
<dbReference type="EMBL" id="CP000360">
    <property type="protein sequence ID" value="ABF43564.1"/>
    <property type="molecule type" value="Genomic_DNA"/>
</dbReference>
<organism evidence="9 10">
    <name type="scientific">Koribacter versatilis (strain Ellin345)</name>
    <dbReference type="NCBI Taxonomy" id="204669"/>
    <lineage>
        <taxon>Bacteria</taxon>
        <taxon>Pseudomonadati</taxon>
        <taxon>Acidobacteriota</taxon>
        <taxon>Terriglobia</taxon>
        <taxon>Terriglobales</taxon>
        <taxon>Candidatus Korobacteraceae</taxon>
        <taxon>Candidatus Korobacter</taxon>
    </lineage>
</organism>
<feature type="domain" description="Glycoside hydrolase family 3 C-terminal" evidence="8">
    <location>
        <begin position="422"/>
        <end position="613"/>
    </location>
</feature>
<dbReference type="KEGG" id="aba:Acid345_4564"/>
<sequence>MIRRILALLLTLTTLFPSAFAKDRFQQPGPVHLDKDGEKWADKTLKSMSLEEKVGQMFMIWSKAQFVNVQSPDFLKLRDTMARYHLGGFGVTVNFEDGFLFKTEPYEAAMMINELQQGSEIPLIIAADFERGLSMRLKEATDFPHAMAFGATNNPAYAKEFGRITALESRAIGVEWNWFPDADVNSNPANPIINTRSFGEDPQAVASMVKAYIEGAHAEGLLTTVKHFPGHGDTDTDTHLATARINQPLEHIQNVELVPFKAAIDAGVDSVMIGHLVVPALDPDTNRVATISPKIVNGTLKKDLGFQGLVVTDAMEMNGLAKLFGFGPEGSARAAVAAVKAGDDMLLLPSDLDGAYEGLIKAVKRGEIPESRIDESVRKILRMKASVGLNKAKLVDVEQMKNLIARPDSLSVAQEIADSAVTLVRSNDKTLPLRAKTVGTSGPHATYEKPEGVRGRQLAVIITDDSRSESGRIFDQQIRRRSPEMRTIWVDDRNAVGMSDTVLQAVREAEKVVVAIYAIPSAGRVKVENGQFKASSDMSDAPAALVKNILRVAGSRTVVVAMGNPYLAQDFPEVQNYMCTYSNAQVSDVAAVKALFGDIAIRGHLPVTIPQFAERGAGIQLPAK</sequence>
<dbReference type="InterPro" id="IPR017853">
    <property type="entry name" value="GH"/>
</dbReference>
<accession>Q1IHT6</accession>
<evidence type="ECO:0000259" key="7">
    <source>
        <dbReference type="Pfam" id="PF00933"/>
    </source>
</evidence>
<dbReference type="AlphaFoldDB" id="Q1IHT6"/>
<reference evidence="9 10" key="1">
    <citation type="journal article" date="2009" name="Appl. Environ. Microbiol.">
        <title>Three genomes from the phylum Acidobacteria provide insight into the lifestyles of these microorganisms in soils.</title>
        <authorList>
            <person name="Ward N.L."/>
            <person name="Challacombe J.F."/>
            <person name="Janssen P.H."/>
            <person name="Henrissat B."/>
            <person name="Coutinho P.M."/>
            <person name="Wu M."/>
            <person name="Xie G."/>
            <person name="Haft D.H."/>
            <person name="Sait M."/>
            <person name="Badger J."/>
            <person name="Barabote R.D."/>
            <person name="Bradley B."/>
            <person name="Brettin T.S."/>
            <person name="Brinkac L.M."/>
            <person name="Bruce D."/>
            <person name="Creasy T."/>
            <person name="Daugherty S.C."/>
            <person name="Davidsen T.M."/>
            <person name="DeBoy R.T."/>
            <person name="Detter J.C."/>
            <person name="Dodson R.J."/>
            <person name="Durkin A.S."/>
            <person name="Ganapathy A."/>
            <person name="Gwinn-Giglio M."/>
            <person name="Han C.S."/>
            <person name="Khouri H."/>
            <person name="Kiss H."/>
            <person name="Kothari S.P."/>
            <person name="Madupu R."/>
            <person name="Nelson K.E."/>
            <person name="Nelson W.C."/>
            <person name="Paulsen I."/>
            <person name="Penn K."/>
            <person name="Ren Q."/>
            <person name="Rosovitz M.J."/>
            <person name="Selengut J.D."/>
            <person name="Shrivastava S."/>
            <person name="Sullivan S.A."/>
            <person name="Tapia R."/>
            <person name="Thompson L.S."/>
            <person name="Watkins K.L."/>
            <person name="Yang Q."/>
            <person name="Yu C."/>
            <person name="Zafar N."/>
            <person name="Zhou L."/>
            <person name="Kuske C.R."/>
        </authorList>
    </citation>
    <scope>NUCLEOTIDE SEQUENCE [LARGE SCALE GENOMIC DNA]</scope>
    <source>
        <strain evidence="9 10">Ellin345</strain>
    </source>
</reference>
<keyword evidence="5" id="KW-0326">Glycosidase</keyword>
<evidence type="ECO:0000256" key="2">
    <source>
        <dbReference type="ARBA" id="ARBA00005336"/>
    </source>
</evidence>
<evidence type="ECO:0000256" key="6">
    <source>
        <dbReference type="SAM" id="SignalP"/>
    </source>
</evidence>